<dbReference type="EMBL" id="JABWRP010000026">
    <property type="protein sequence ID" value="MBC3473361.1"/>
    <property type="molecule type" value="Genomic_DNA"/>
</dbReference>
<gene>
    <name evidence="2" type="ORF">HU738_022715</name>
    <name evidence="1" type="ORF">HU738_22635</name>
</gene>
<organism evidence="1">
    <name type="scientific">Pseudomonas vlassakiae</name>
    <dbReference type="NCBI Taxonomy" id="485888"/>
    <lineage>
        <taxon>Bacteria</taxon>
        <taxon>Pseudomonadati</taxon>
        <taxon>Pseudomonadota</taxon>
        <taxon>Gammaproteobacteria</taxon>
        <taxon>Pseudomonadales</taxon>
        <taxon>Pseudomonadaceae</taxon>
        <taxon>Pseudomonas</taxon>
    </lineage>
</organism>
<accession>A0A923GNI1</accession>
<dbReference type="AlphaFoldDB" id="A0A923GNI1"/>
<sequence length="70" mass="7986">MNFLIEQASVQGRPGWLVHACGMTFTFPTQDSAHSFASKLAERVDAPHQLPRETLKYWNAQHARLKHGIR</sequence>
<reference evidence="2" key="3">
    <citation type="submission" date="2021-06" db="EMBL/GenBank/DDBJ databases">
        <title>Updating the genus Pseudomonas: Description of 43 new species and partition of the Pseudomonas putida group.</title>
        <authorList>
            <person name="Girard L."/>
            <person name="Lood C."/>
            <person name="Vandamme P."/>
            <person name="Rokni-Zadeh H."/>
            <person name="Van Noort V."/>
            <person name="Hofte M."/>
            <person name="Lavigne R."/>
            <person name="De Mot R."/>
        </authorList>
    </citation>
    <scope>NUCLEOTIDE SEQUENCE</scope>
    <source>
        <strain evidence="2">RW4S2</strain>
    </source>
</reference>
<dbReference type="RefSeq" id="WP_186604277.1">
    <property type="nucleotide sequence ID" value="NZ_JABWRP020000022.1"/>
</dbReference>
<dbReference type="EMBL" id="JABWRP020000022">
    <property type="protein sequence ID" value="MBV4543872.1"/>
    <property type="molecule type" value="Genomic_DNA"/>
</dbReference>
<dbReference type="Proteomes" id="UP000628137">
    <property type="component" value="Unassembled WGS sequence"/>
</dbReference>
<proteinExistence type="predicted"/>
<reference evidence="1" key="2">
    <citation type="submission" date="2020-07" db="EMBL/GenBank/DDBJ databases">
        <authorList>
            <person name="Lood C."/>
            <person name="Girard L."/>
        </authorList>
    </citation>
    <scope>NUCLEOTIDE SEQUENCE</scope>
    <source>
        <strain evidence="1">RW4S2</strain>
    </source>
</reference>
<name>A0A923GNI1_9PSED</name>
<protein>
    <submittedName>
        <fullName evidence="1">Uncharacterized protein</fullName>
    </submittedName>
</protein>
<evidence type="ECO:0000313" key="3">
    <source>
        <dbReference type="Proteomes" id="UP000628137"/>
    </source>
</evidence>
<keyword evidence="3" id="KW-1185">Reference proteome</keyword>
<comment type="caution">
    <text evidence="1">The sequence shown here is derived from an EMBL/GenBank/DDBJ whole genome shotgun (WGS) entry which is preliminary data.</text>
</comment>
<evidence type="ECO:0000313" key="2">
    <source>
        <dbReference type="EMBL" id="MBV4543872.1"/>
    </source>
</evidence>
<reference evidence="1 3" key="1">
    <citation type="journal article" date="2020" name="Microorganisms">
        <title>Reliable Identification of Environmental Pseudomonas Isolates Using the rpoD Gene.</title>
        <authorList>
            <consortium name="The Broad Institute Genome Sequencing Platform"/>
            <person name="Girard L."/>
            <person name="Lood C."/>
            <person name="Rokni-Zadeh H."/>
            <person name="van Noort V."/>
            <person name="Lavigne R."/>
            <person name="De Mot R."/>
        </authorList>
    </citation>
    <scope>NUCLEOTIDE SEQUENCE</scope>
    <source>
        <strain evidence="1 3">RW4S2</strain>
    </source>
</reference>
<evidence type="ECO:0000313" key="1">
    <source>
        <dbReference type="EMBL" id="MBC3473361.1"/>
    </source>
</evidence>